<dbReference type="PANTHER" id="PTHR35585:SF1">
    <property type="entry name" value="HHE DOMAIN PROTEIN (AFU_ORTHOLOGUE AFUA_4G00730)"/>
    <property type="match status" value="1"/>
</dbReference>
<dbReference type="AlphaFoldDB" id="A0A6I6MTL7"/>
<feature type="domain" description="Hemerythrin-like" evidence="2">
    <location>
        <begin position="23"/>
        <end position="133"/>
    </location>
</feature>
<dbReference type="InterPro" id="IPR012312">
    <property type="entry name" value="Hemerythrin-like"/>
</dbReference>
<keyword evidence="4" id="KW-1185">Reference proteome</keyword>
<dbReference type="KEGG" id="tsv:DSM104635_02974"/>
<evidence type="ECO:0000259" key="2">
    <source>
        <dbReference type="Pfam" id="PF01814"/>
    </source>
</evidence>
<organism evidence="3 4">
    <name type="scientific">Terricaulis silvestris</name>
    <dbReference type="NCBI Taxonomy" id="2686094"/>
    <lineage>
        <taxon>Bacteria</taxon>
        <taxon>Pseudomonadati</taxon>
        <taxon>Pseudomonadota</taxon>
        <taxon>Alphaproteobacteria</taxon>
        <taxon>Caulobacterales</taxon>
        <taxon>Caulobacteraceae</taxon>
        <taxon>Terricaulis</taxon>
    </lineage>
</organism>
<sequence>MAATQTHSETKRRTSTRKAAPDAIKLLKDDHRQVEEWFEAFEKTNSGSKKQKLADDICLALKVHTQIEEEIFYPACREAGLEEDLMDEADVEHDGAKKLIAEIEAGKPGDDHWDAKVKVLSEMIKHHVKEEEQRDGMFAKAKKKADLDLDALGEEMQARKADLMKQKKNGG</sequence>
<evidence type="ECO:0000313" key="3">
    <source>
        <dbReference type="EMBL" id="QGZ96117.1"/>
    </source>
</evidence>
<dbReference type="Pfam" id="PF01814">
    <property type="entry name" value="Hemerythrin"/>
    <property type="match status" value="1"/>
</dbReference>
<dbReference type="EMBL" id="CP047045">
    <property type="protein sequence ID" value="QGZ96117.1"/>
    <property type="molecule type" value="Genomic_DNA"/>
</dbReference>
<reference evidence="4" key="1">
    <citation type="submission" date="2019-12" db="EMBL/GenBank/DDBJ databases">
        <title>Complete genome of Terracaulis silvestris 0127_4.</title>
        <authorList>
            <person name="Vieira S."/>
            <person name="Riedel T."/>
            <person name="Sproer C."/>
            <person name="Pascual J."/>
            <person name="Boedeker C."/>
            <person name="Overmann J."/>
        </authorList>
    </citation>
    <scope>NUCLEOTIDE SEQUENCE [LARGE SCALE GENOMIC DNA]</scope>
    <source>
        <strain evidence="4">0127_4</strain>
    </source>
</reference>
<evidence type="ECO:0000256" key="1">
    <source>
        <dbReference type="SAM" id="MobiDB-lite"/>
    </source>
</evidence>
<accession>A0A6I6MTL7</accession>
<name>A0A6I6MTL7_9CAUL</name>
<proteinExistence type="predicted"/>
<dbReference type="RefSeq" id="WP_158766927.1">
    <property type="nucleotide sequence ID" value="NZ_CP047045.1"/>
</dbReference>
<dbReference type="PANTHER" id="PTHR35585">
    <property type="entry name" value="HHE DOMAIN PROTEIN (AFU_ORTHOLOGUE AFUA_4G00730)"/>
    <property type="match status" value="1"/>
</dbReference>
<feature type="region of interest" description="Disordered" evidence="1">
    <location>
        <begin position="1"/>
        <end position="22"/>
    </location>
</feature>
<dbReference type="CDD" id="cd12108">
    <property type="entry name" value="Hr-like"/>
    <property type="match status" value="1"/>
</dbReference>
<gene>
    <name evidence="3" type="ORF">DSM104635_02974</name>
</gene>
<dbReference type="Gene3D" id="1.20.120.520">
    <property type="entry name" value="nmb1532 protein domain like"/>
    <property type="match status" value="1"/>
</dbReference>
<protein>
    <submittedName>
        <fullName evidence="3">DNA nickase</fullName>
    </submittedName>
</protein>
<dbReference type="Proteomes" id="UP000431269">
    <property type="component" value="Chromosome"/>
</dbReference>
<evidence type="ECO:0000313" key="4">
    <source>
        <dbReference type="Proteomes" id="UP000431269"/>
    </source>
</evidence>